<evidence type="ECO:0000313" key="2">
    <source>
        <dbReference type="Proteomes" id="UP000239415"/>
    </source>
</evidence>
<dbReference type="Proteomes" id="UP000239415">
    <property type="component" value="Unassembled WGS sequence"/>
</dbReference>
<protein>
    <recommendedName>
        <fullName evidence="3">AAA ATPase-like protein</fullName>
    </recommendedName>
</protein>
<comment type="caution">
    <text evidence="1">The sequence shown here is derived from an EMBL/GenBank/DDBJ whole genome shotgun (WGS) entry which is preliminary data.</text>
</comment>
<dbReference type="AlphaFoldDB" id="A0A2T0JYF6"/>
<name>A0A2T0JYF6_9ACTN</name>
<sequence length="669" mass="74197">MPIGCPNRIGYGRGVASLGEKLHRLRQQSFVGREDEVALFRATLATSGMLFVHGPGGIGKSTLLDAFAQVAVGMGRTPTRVDARHLSLGPDPLPVPADEARPVLLIDTYERLESIDDWVRERYLPSLPGDSVVVIAGRHAPGPRWRADPAWRGLMRVVPLGNLPHAAGQAHLAVQRVPESMHEQLLAISRGHPLTLSMLVDAVHRGASPRALSDLPDVVGALLTQLVDEVPTVRHRAALEVCAHVPVTTEDLLTTLLGADAGDMFAWLRTLPFVVESTHGLYPHDVVRDAIDTDLRWRAPDRYADLYRRKLAAFLDQVLAVPGERERIQLLVATILINRTRSGIPMLSALPPTQAYVDRLRDNDRTAIVAMTAASQDERQSGLVTHWMRRQPEAFRVFRLSGELCGYTACLDLTAADIGVDPVVDGMWAYVSEHGSPRPGERVRAWRFFVDREHGQRPSPSMTLSLAVQMLDIIELGDDVAWSLVGAFDDPAQWRQAMEFLDFGAAHGSPGLFVHDWRRTDRAEWSERMHARQIGAPVRRPGPDLDRPVLSRAEFADAVRSALRGLHEPTTLRDNPLLHARVVRSGRNQDGRTPAERLRDLIGTAVRTLPADLAVLVTRTFLEPTTTQERVAESLHLSFNTYRRHRDKAVAHITRWLWDRETGAGAAPP</sequence>
<dbReference type="SUPFAM" id="SSF52540">
    <property type="entry name" value="P-loop containing nucleoside triphosphate hydrolases"/>
    <property type="match status" value="1"/>
</dbReference>
<evidence type="ECO:0008006" key="3">
    <source>
        <dbReference type="Google" id="ProtNLM"/>
    </source>
</evidence>
<dbReference type="EMBL" id="PVMZ01000025">
    <property type="protein sequence ID" value="PRX13296.1"/>
    <property type="molecule type" value="Genomic_DNA"/>
</dbReference>
<dbReference type="InterPro" id="IPR027417">
    <property type="entry name" value="P-loop_NTPase"/>
</dbReference>
<keyword evidence="2" id="KW-1185">Reference proteome</keyword>
<organism evidence="1 2">
    <name type="scientific">Actinoplanes italicus</name>
    <dbReference type="NCBI Taxonomy" id="113567"/>
    <lineage>
        <taxon>Bacteria</taxon>
        <taxon>Bacillati</taxon>
        <taxon>Actinomycetota</taxon>
        <taxon>Actinomycetes</taxon>
        <taxon>Micromonosporales</taxon>
        <taxon>Micromonosporaceae</taxon>
        <taxon>Actinoplanes</taxon>
    </lineage>
</organism>
<reference evidence="1 2" key="1">
    <citation type="submission" date="2018-03" db="EMBL/GenBank/DDBJ databases">
        <title>Genomic Encyclopedia of Archaeal and Bacterial Type Strains, Phase II (KMG-II): from individual species to whole genera.</title>
        <authorList>
            <person name="Goeker M."/>
        </authorList>
    </citation>
    <scope>NUCLEOTIDE SEQUENCE [LARGE SCALE GENOMIC DNA]</scope>
    <source>
        <strain evidence="1 2">DSM 43146</strain>
    </source>
</reference>
<proteinExistence type="predicted"/>
<accession>A0A2T0JYF6</accession>
<gene>
    <name evidence="1" type="ORF">CLV67_1255</name>
</gene>
<evidence type="ECO:0000313" key="1">
    <source>
        <dbReference type="EMBL" id="PRX13296.1"/>
    </source>
</evidence>
<dbReference type="Gene3D" id="3.40.50.300">
    <property type="entry name" value="P-loop containing nucleotide triphosphate hydrolases"/>
    <property type="match status" value="1"/>
</dbReference>